<evidence type="ECO:0000313" key="2">
    <source>
        <dbReference type="EMBL" id="QGU03103.1"/>
    </source>
</evidence>
<dbReference type="AlphaFoldDB" id="A0A6B8VG40"/>
<evidence type="ECO:0008006" key="4">
    <source>
        <dbReference type="Google" id="ProtNLM"/>
    </source>
</evidence>
<accession>A0A6B8VG40</accession>
<name>A0A6B8VG40_9CORY</name>
<dbReference type="Proteomes" id="UP000427071">
    <property type="component" value="Chromosome"/>
</dbReference>
<keyword evidence="3" id="KW-1185">Reference proteome</keyword>
<evidence type="ECO:0000313" key="3">
    <source>
        <dbReference type="Proteomes" id="UP000427071"/>
    </source>
</evidence>
<gene>
    <name evidence="2" type="ORF">CKALI_11295</name>
</gene>
<protein>
    <recommendedName>
        <fullName evidence="4">Head-tail adaptor protein</fullName>
    </recommendedName>
</protein>
<dbReference type="KEGG" id="ckw:CKALI_11295"/>
<organism evidence="2 3">
    <name type="scientific">Corynebacterium kalinowskii</name>
    <dbReference type="NCBI Taxonomy" id="2675216"/>
    <lineage>
        <taxon>Bacteria</taxon>
        <taxon>Bacillati</taxon>
        <taxon>Actinomycetota</taxon>
        <taxon>Actinomycetes</taxon>
        <taxon>Mycobacteriales</taxon>
        <taxon>Corynebacteriaceae</taxon>
        <taxon>Corynebacterium</taxon>
    </lineage>
</organism>
<proteinExistence type="predicted"/>
<sequence>MATVIVERLTGGKDRHGDPLGQTVSHSEPGARVAWAGATEDLDHKSVLVTSPTVYFKRRSPDIRRGDTLKVLGRELRVKDIQPWEHPRRESIIMGTAVICEEIT</sequence>
<dbReference type="EMBL" id="CP046452">
    <property type="protein sequence ID" value="QGU03103.1"/>
    <property type="molecule type" value="Genomic_DNA"/>
</dbReference>
<reference evidence="3" key="1">
    <citation type="submission" date="2019-11" db="EMBL/GenBank/DDBJ databases">
        <title>Complete genome sequence of Corynebacterium kalinowskii 1959, a novel Corynebacterium species isolated from soil of a small paddock in Vilsendorf, Germany.</title>
        <authorList>
            <person name="Schaffert L."/>
            <person name="Ruwe M."/>
            <person name="Milse J."/>
            <person name="Hanuschka K."/>
            <person name="Ortseifen V."/>
            <person name="Droste J."/>
            <person name="Brandt D."/>
            <person name="Schlueter L."/>
            <person name="Kutter Y."/>
            <person name="Vinke S."/>
            <person name="Viehoefer P."/>
            <person name="Jacob L."/>
            <person name="Luebke N.-C."/>
            <person name="Schulte-Berndt E."/>
            <person name="Hain C."/>
            <person name="Linder M."/>
            <person name="Schmidt P."/>
            <person name="Wollenschlaeger L."/>
            <person name="Luttermann T."/>
            <person name="Thieme E."/>
            <person name="Hassa J."/>
            <person name="Haak M."/>
            <person name="Wittchen M."/>
            <person name="Mentz A."/>
            <person name="Persicke M."/>
            <person name="Busche T."/>
            <person name="Ruckert C."/>
        </authorList>
    </citation>
    <scope>NUCLEOTIDE SEQUENCE [LARGE SCALE GENOMIC DNA]</scope>
    <source>
        <strain evidence="3">1959</strain>
    </source>
</reference>
<dbReference type="RefSeq" id="WP_156193426.1">
    <property type="nucleotide sequence ID" value="NZ_CP046452.1"/>
</dbReference>
<feature type="region of interest" description="Disordered" evidence="1">
    <location>
        <begin position="9"/>
        <end position="29"/>
    </location>
</feature>
<evidence type="ECO:0000256" key="1">
    <source>
        <dbReference type="SAM" id="MobiDB-lite"/>
    </source>
</evidence>